<feature type="compositionally biased region" description="Basic residues" evidence="1">
    <location>
        <begin position="1"/>
        <end position="10"/>
    </location>
</feature>
<sequence>IRGRGLRRPRGPGVPEARPPLPAMEGGALPIRRHRRALVRAVSERPFLIVTGETGSGKSTQLPKYLYEAGEELRALEI</sequence>
<dbReference type="PANTHER" id="PTHR18934:SF271">
    <property type="entry name" value="ATP-DEPENDENT RNA HELICASE DHX40-RELATED"/>
    <property type="match status" value="1"/>
</dbReference>
<dbReference type="PANTHER" id="PTHR18934">
    <property type="entry name" value="ATP-DEPENDENT RNA HELICASE"/>
    <property type="match status" value="1"/>
</dbReference>
<evidence type="ECO:0000313" key="3">
    <source>
        <dbReference type="Proteomes" id="UP000694428"/>
    </source>
</evidence>
<name>A0A8C9FRR6_PAVCR</name>
<reference evidence="2" key="1">
    <citation type="submission" date="2025-08" db="UniProtKB">
        <authorList>
            <consortium name="Ensembl"/>
        </authorList>
    </citation>
    <scope>IDENTIFICATION</scope>
</reference>
<keyword evidence="3" id="KW-1185">Reference proteome</keyword>
<feature type="region of interest" description="Disordered" evidence="1">
    <location>
        <begin position="1"/>
        <end position="26"/>
    </location>
</feature>
<dbReference type="Proteomes" id="UP000694428">
    <property type="component" value="Unplaced"/>
</dbReference>
<protein>
    <submittedName>
        <fullName evidence="2">Uncharacterized protein</fullName>
    </submittedName>
</protein>
<accession>A0A8C9FRR6</accession>
<dbReference type="SUPFAM" id="SSF52540">
    <property type="entry name" value="P-loop containing nucleoside triphosphate hydrolases"/>
    <property type="match status" value="1"/>
</dbReference>
<proteinExistence type="predicted"/>
<dbReference type="Gene3D" id="3.40.50.300">
    <property type="entry name" value="P-loop containing nucleotide triphosphate hydrolases"/>
    <property type="match status" value="1"/>
</dbReference>
<reference evidence="2" key="2">
    <citation type="submission" date="2025-09" db="UniProtKB">
        <authorList>
            <consortium name="Ensembl"/>
        </authorList>
    </citation>
    <scope>IDENTIFICATION</scope>
</reference>
<dbReference type="InterPro" id="IPR027417">
    <property type="entry name" value="P-loop_NTPase"/>
</dbReference>
<organism evidence="2 3">
    <name type="scientific">Pavo cristatus</name>
    <name type="common">Indian peafowl</name>
    <name type="synonym">Blue peafowl</name>
    <dbReference type="NCBI Taxonomy" id="9049"/>
    <lineage>
        <taxon>Eukaryota</taxon>
        <taxon>Metazoa</taxon>
        <taxon>Chordata</taxon>
        <taxon>Craniata</taxon>
        <taxon>Vertebrata</taxon>
        <taxon>Euteleostomi</taxon>
        <taxon>Archelosauria</taxon>
        <taxon>Archosauria</taxon>
        <taxon>Dinosauria</taxon>
        <taxon>Saurischia</taxon>
        <taxon>Theropoda</taxon>
        <taxon>Coelurosauria</taxon>
        <taxon>Aves</taxon>
        <taxon>Neognathae</taxon>
        <taxon>Galloanserae</taxon>
        <taxon>Galliformes</taxon>
        <taxon>Phasianidae</taxon>
        <taxon>Phasianinae</taxon>
        <taxon>Pavo</taxon>
    </lineage>
</organism>
<evidence type="ECO:0000256" key="1">
    <source>
        <dbReference type="SAM" id="MobiDB-lite"/>
    </source>
</evidence>
<dbReference type="GO" id="GO:0003723">
    <property type="term" value="F:RNA binding"/>
    <property type="evidence" value="ECO:0007669"/>
    <property type="project" value="TreeGrafter"/>
</dbReference>
<dbReference type="GO" id="GO:0034458">
    <property type="term" value="F:3'-5' RNA helicase activity"/>
    <property type="evidence" value="ECO:0007669"/>
    <property type="project" value="TreeGrafter"/>
</dbReference>
<evidence type="ECO:0000313" key="2">
    <source>
        <dbReference type="Ensembl" id="ENSPSTP00000019589.1"/>
    </source>
</evidence>
<dbReference type="Ensembl" id="ENSPSTT00000020536.1">
    <property type="protein sequence ID" value="ENSPSTP00000019589.1"/>
    <property type="gene ID" value="ENSPSTG00000014155.1"/>
</dbReference>
<dbReference type="AlphaFoldDB" id="A0A8C9FRR6"/>